<dbReference type="PANTHER" id="PTHR35468">
    <property type="entry name" value="MYOSIN-LIKE PROTEIN"/>
    <property type="match status" value="1"/>
</dbReference>
<protein>
    <submittedName>
        <fullName evidence="3">Uncharacterized protein</fullName>
    </submittedName>
</protein>
<feature type="region of interest" description="Disordered" evidence="2">
    <location>
        <begin position="459"/>
        <end position="503"/>
    </location>
</feature>
<feature type="coiled-coil region" evidence="1">
    <location>
        <begin position="130"/>
        <end position="185"/>
    </location>
</feature>
<gene>
    <name evidence="3" type="ORF">JCGZ_25937</name>
</gene>
<dbReference type="Proteomes" id="UP000027138">
    <property type="component" value="Unassembled WGS sequence"/>
</dbReference>
<dbReference type="STRING" id="180498.A0A067JE15"/>
<proteinExistence type="predicted"/>
<keyword evidence="4" id="KW-1185">Reference proteome</keyword>
<evidence type="ECO:0000256" key="2">
    <source>
        <dbReference type="SAM" id="MobiDB-lite"/>
    </source>
</evidence>
<feature type="compositionally biased region" description="Polar residues" evidence="2">
    <location>
        <begin position="493"/>
        <end position="503"/>
    </location>
</feature>
<feature type="compositionally biased region" description="Basic and acidic residues" evidence="2">
    <location>
        <begin position="465"/>
        <end position="475"/>
    </location>
</feature>
<feature type="compositionally biased region" description="Polar residues" evidence="2">
    <location>
        <begin position="432"/>
        <end position="441"/>
    </location>
</feature>
<dbReference type="AlphaFoldDB" id="A0A067JE15"/>
<feature type="compositionally biased region" description="Basic and acidic residues" evidence="2">
    <location>
        <begin position="52"/>
        <end position="61"/>
    </location>
</feature>
<organism evidence="3 4">
    <name type="scientific">Jatropha curcas</name>
    <name type="common">Barbados nut</name>
    <dbReference type="NCBI Taxonomy" id="180498"/>
    <lineage>
        <taxon>Eukaryota</taxon>
        <taxon>Viridiplantae</taxon>
        <taxon>Streptophyta</taxon>
        <taxon>Embryophyta</taxon>
        <taxon>Tracheophyta</taxon>
        <taxon>Spermatophyta</taxon>
        <taxon>Magnoliopsida</taxon>
        <taxon>eudicotyledons</taxon>
        <taxon>Gunneridae</taxon>
        <taxon>Pentapetalae</taxon>
        <taxon>rosids</taxon>
        <taxon>fabids</taxon>
        <taxon>Malpighiales</taxon>
        <taxon>Euphorbiaceae</taxon>
        <taxon>Crotonoideae</taxon>
        <taxon>Jatropheae</taxon>
        <taxon>Jatropha</taxon>
    </lineage>
</organism>
<evidence type="ECO:0000313" key="4">
    <source>
        <dbReference type="Proteomes" id="UP000027138"/>
    </source>
</evidence>
<dbReference type="OrthoDB" id="1921697at2759"/>
<evidence type="ECO:0000256" key="1">
    <source>
        <dbReference type="SAM" id="Coils"/>
    </source>
</evidence>
<dbReference type="PANTHER" id="PTHR35468:SF1">
    <property type="entry name" value="MYOSIN-LIKE PROTEIN"/>
    <property type="match status" value="1"/>
</dbReference>
<evidence type="ECO:0000313" key="3">
    <source>
        <dbReference type="EMBL" id="KDP22106.1"/>
    </source>
</evidence>
<dbReference type="KEGG" id="jcu:105648294"/>
<feature type="region of interest" description="Disordered" evidence="2">
    <location>
        <begin position="423"/>
        <end position="444"/>
    </location>
</feature>
<sequence>MDKVSTITALTARRPKWQYPPAQPTPRILHLPRRPRRKATAKASASKSSSSQRERKGKLESLFDQEREFARGLMPLIMVRGEKDDECDEERRVRVEERESVVMEEEKWRFQAEMLRAECNLLRMEREIAVKKMERRRVQVERALRSAIQTLLSGREKLCNGKRASMVLEEEIIELAEKLEKLQRRSRHKCIEVRNCGNFDKQAHLLQRRLEKFAGESDEACVKEIQEMAEASLSIKTTCSSVNETSVSSFSANMEILRKKMEGLSKEHLLERMEEECGPMLSTANTSGSSSVANCKRIELQEMSSSSMRPQSKERKLYEERACSGCCKAIVQRVVEQVRAETEQWSQMQEMLGQVRDEMEELQASRDFWEDRALDSDYQIQSLQSAVKEWRRKAVSSEAKANELQAQVMELSTELEKLKKEKAKETIRTKNQKLNPHTESPNEMEKRVLVCRLKENRQANCGDGSKQKEMFADGRKKSHSLNASKRSPFREIGNSSSPLSRQNSRAVFPLRCSIPSNLQQKL</sequence>
<feature type="compositionally biased region" description="Low complexity" evidence="2">
    <location>
        <begin position="41"/>
        <end position="51"/>
    </location>
</feature>
<dbReference type="EMBL" id="KK915447">
    <property type="protein sequence ID" value="KDP22106.1"/>
    <property type="molecule type" value="Genomic_DNA"/>
</dbReference>
<feature type="compositionally biased region" description="Basic residues" evidence="2">
    <location>
        <begin position="30"/>
        <end position="40"/>
    </location>
</feature>
<name>A0A067JE15_JATCU</name>
<feature type="region of interest" description="Disordered" evidence="2">
    <location>
        <begin position="1"/>
        <end position="61"/>
    </location>
</feature>
<reference evidence="3 4" key="1">
    <citation type="journal article" date="2014" name="PLoS ONE">
        <title>Global Analysis of Gene Expression Profiles in Physic Nut (Jatropha curcas L.) Seedlings Exposed to Salt Stress.</title>
        <authorList>
            <person name="Zhang L."/>
            <person name="Zhang C."/>
            <person name="Wu P."/>
            <person name="Chen Y."/>
            <person name="Li M."/>
            <person name="Jiang H."/>
            <person name="Wu G."/>
        </authorList>
    </citation>
    <scope>NUCLEOTIDE SEQUENCE [LARGE SCALE GENOMIC DNA]</scope>
    <source>
        <strain evidence="4">cv. GZQX0401</strain>
        <tissue evidence="3">Young leaves</tissue>
    </source>
</reference>
<keyword evidence="1" id="KW-0175">Coiled coil</keyword>
<accession>A0A067JE15</accession>